<dbReference type="AlphaFoldDB" id="A0A915I5M1"/>
<dbReference type="WBParaSite" id="nRc.2.0.1.t08684-RA">
    <property type="protein sequence ID" value="nRc.2.0.1.t08684-RA"/>
    <property type="gene ID" value="nRc.2.0.1.g08684"/>
</dbReference>
<evidence type="ECO:0000313" key="1">
    <source>
        <dbReference type="Proteomes" id="UP000887565"/>
    </source>
</evidence>
<sequence>MGSSPSERFPFERSQIERICKWGNSQCDNPQTCDRECKDRTSSASKISGKQPKALLDLLCLYILGGNCTHFGWSRFGDCWMKHAESEEEIEDSVHRDDSKKCGINRDRLRQQQQKKKKV</sequence>
<dbReference type="Proteomes" id="UP000887565">
    <property type="component" value="Unplaced"/>
</dbReference>
<accession>A0A915I5M1</accession>
<name>A0A915I5M1_ROMCU</name>
<reference evidence="2" key="1">
    <citation type="submission" date="2022-11" db="UniProtKB">
        <authorList>
            <consortium name="WormBaseParasite"/>
        </authorList>
    </citation>
    <scope>IDENTIFICATION</scope>
</reference>
<keyword evidence="1" id="KW-1185">Reference proteome</keyword>
<protein>
    <submittedName>
        <fullName evidence="2">Uncharacterized protein</fullName>
    </submittedName>
</protein>
<organism evidence="1 2">
    <name type="scientific">Romanomermis culicivorax</name>
    <name type="common">Nematode worm</name>
    <dbReference type="NCBI Taxonomy" id="13658"/>
    <lineage>
        <taxon>Eukaryota</taxon>
        <taxon>Metazoa</taxon>
        <taxon>Ecdysozoa</taxon>
        <taxon>Nematoda</taxon>
        <taxon>Enoplea</taxon>
        <taxon>Dorylaimia</taxon>
        <taxon>Mermithida</taxon>
        <taxon>Mermithoidea</taxon>
        <taxon>Mermithidae</taxon>
        <taxon>Romanomermis</taxon>
    </lineage>
</organism>
<evidence type="ECO:0000313" key="2">
    <source>
        <dbReference type="WBParaSite" id="nRc.2.0.1.t08684-RA"/>
    </source>
</evidence>
<proteinExistence type="predicted"/>